<feature type="domain" description="DUF6784" evidence="2">
    <location>
        <begin position="84"/>
        <end position="173"/>
    </location>
</feature>
<accession>A0A382DCS3</accession>
<keyword evidence="1" id="KW-0472">Membrane</keyword>
<sequence length="186" mass="20414">CAMAHFTKIDYEMGNTNKGVFSILSFILVLAAVTAVGFTLYLGYEVSGASNFIEPAFKAGSTRPYNNLVKFINNKQIITGTELGFFGIGNLISLLLILAHHRLPWWGLHPIGFAVAKSPFMVSSVTAVFTVWVVKSILLRLGGINLYRKAIPAVIGMLVAFVLSVFLSYTVDLIWFPQSGHILQTE</sequence>
<feature type="transmembrane region" description="Helical" evidence="1">
    <location>
        <begin position="83"/>
        <end position="100"/>
    </location>
</feature>
<dbReference type="EMBL" id="UINC01038438">
    <property type="protein sequence ID" value="SVB35461.1"/>
    <property type="molecule type" value="Genomic_DNA"/>
</dbReference>
<dbReference type="InterPro" id="IPR046711">
    <property type="entry name" value="DUF6784"/>
</dbReference>
<protein>
    <recommendedName>
        <fullName evidence="2">DUF6784 domain-containing protein</fullName>
    </recommendedName>
</protein>
<feature type="transmembrane region" description="Helical" evidence="1">
    <location>
        <begin position="20"/>
        <end position="44"/>
    </location>
</feature>
<keyword evidence="1" id="KW-0812">Transmembrane</keyword>
<evidence type="ECO:0000256" key="1">
    <source>
        <dbReference type="SAM" id="Phobius"/>
    </source>
</evidence>
<evidence type="ECO:0000259" key="2">
    <source>
        <dbReference type="Pfam" id="PF20580"/>
    </source>
</evidence>
<gene>
    <name evidence="3" type="ORF">METZ01_LOCUS188315</name>
</gene>
<dbReference type="Pfam" id="PF20580">
    <property type="entry name" value="DUF6784"/>
    <property type="match status" value="1"/>
</dbReference>
<feature type="transmembrane region" description="Helical" evidence="1">
    <location>
        <begin position="150"/>
        <end position="171"/>
    </location>
</feature>
<feature type="non-terminal residue" evidence="3">
    <location>
        <position position="1"/>
    </location>
</feature>
<name>A0A382DCS3_9ZZZZ</name>
<proteinExistence type="predicted"/>
<feature type="transmembrane region" description="Helical" evidence="1">
    <location>
        <begin position="120"/>
        <end position="138"/>
    </location>
</feature>
<organism evidence="3">
    <name type="scientific">marine metagenome</name>
    <dbReference type="NCBI Taxonomy" id="408172"/>
    <lineage>
        <taxon>unclassified sequences</taxon>
        <taxon>metagenomes</taxon>
        <taxon>ecological metagenomes</taxon>
    </lineage>
</organism>
<dbReference type="AlphaFoldDB" id="A0A382DCS3"/>
<reference evidence="3" key="1">
    <citation type="submission" date="2018-05" db="EMBL/GenBank/DDBJ databases">
        <authorList>
            <person name="Lanie J.A."/>
            <person name="Ng W.-L."/>
            <person name="Kazmierczak K.M."/>
            <person name="Andrzejewski T.M."/>
            <person name="Davidsen T.M."/>
            <person name="Wayne K.J."/>
            <person name="Tettelin H."/>
            <person name="Glass J.I."/>
            <person name="Rusch D."/>
            <person name="Podicherti R."/>
            <person name="Tsui H.-C.T."/>
            <person name="Winkler M.E."/>
        </authorList>
    </citation>
    <scope>NUCLEOTIDE SEQUENCE</scope>
</reference>
<keyword evidence="1" id="KW-1133">Transmembrane helix</keyword>
<evidence type="ECO:0000313" key="3">
    <source>
        <dbReference type="EMBL" id="SVB35461.1"/>
    </source>
</evidence>